<proteinExistence type="predicted"/>
<gene>
    <name evidence="2" type="ORF">BTO15_15210</name>
    <name evidence="3" type="ORF">QWY81_08375</name>
</gene>
<dbReference type="EMBL" id="CP019336">
    <property type="protein sequence ID" value="AUC23363.1"/>
    <property type="molecule type" value="Genomic_DNA"/>
</dbReference>
<dbReference type="EMBL" id="JAUFQH010000006">
    <property type="protein sequence ID" value="MDN3619463.1"/>
    <property type="molecule type" value="Genomic_DNA"/>
</dbReference>
<reference evidence="2 4" key="2">
    <citation type="submission" date="2017-02" db="EMBL/GenBank/DDBJ databases">
        <title>Trade-off between light-utilization and light-protection in marine flavobacteria.</title>
        <authorList>
            <person name="Kumagai Y."/>
            <person name="Yoshizawa S."/>
            <person name="Kogure K."/>
            <person name="Iwasaki W."/>
        </authorList>
    </citation>
    <scope>NUCLEOTIDE SEQUENCE [LARGE SCALE GENOMIC DNA]</scope>
    <source>
        <strain evidence="2 4">KCTC 23670</strain>
    </source>
</reference>
<dbReference type="Proteomes" id="UP000232721">
    <property type="component" value="Chromosome"/>
</dbReference>
<dbReference type="InterPro" id="IPR051680">
    <property type="entry name" value="ATP-dep_Glu-Cys_Ligase-2"/>
</dbReference>
<feature type="domain" description="DUF403" evidence="1">
    <location>
        <begin position="1"/>
        <end position="313"/>
    </location>
</feature>
<dbReference type="PANTHER" id="PTHR34595:SF7">
    <property type="entry name" value="SLL1039 PROTEIN"/>
    <property type="match status" value="1"/>
</dbReference>
<dbReference type="AlphaFoldDB" id="A0AAJ1QW96"/>
<evidence type="ECO:0000313" key="2">
    <source>
        <dbReference type="EMBL" id="AUC23363.1"/>
    </source>
</evidence>
<dbReference type="Pfam" id="PF04168">
    <property type="entry name" value="Alpha-E"/>
    <property type="match status" value="1"/>
</dbReference>
<protein>
    <submittedName>
        <fullName evidence="3">Alpha-E domain-containing protein</fullName>
    </submittedName>
</protein>
<reference evidence="3 5" key="1">
    <citation type="journal article" date="2014" name="Int. J. Syst. Evol. Microbiol.">
        <title>Complete genome sequence of Corynebacterium casei LMG S-19264T (=DSM 44701T), isolated from a smear-ripened cheese.</title>
        <authorList>
            <consortium name="US DOE Joint Genome Institute (JGI-PGF)"/>
            <person name="Walter F."/>
            <person name="Albersmeier A."/>
            <person name="Kalinowski J."/>
            <person name="Ruckert C."/>
        </authorList>
    </citation>
    <scope>NUCLEOTIDE SEQUENCE [LARGE SCALE GENOMIC DNA]</scope>
    <source>
        <strain evidence="3 5">CECT 8670</strain>
    </source>
</reference>
<evidence type="ECO:0000259" key="1">
    <source>
        <dbReference type="Pfam" id="PF04168"/>
    </source>
</evidence>
<name>A0AAJ1QW96_9FLAO</name>
<sequence>MLARVANNLFWMGRYIERSEHLARFLNVNYFSSLDAPDELSQSRQFVLRSVMYMSANEIIDADITLEEEAVLFNVGLNLEQPYSIVNTFINAHENARSSRDLISTELFECINRINHSFKGYPIEKFVKSGLYEFTSMVTQSASEVRSKIKGTLLHDEVYAIIMLGVYLERAIQVSRIINSKLSDVAAAKEIYGDVIDGSYQWSTLLKCVSTHDMMRSFYKKTPSRKTTLEFIILNGKCPRSIKSCLYQIYKYICIISKNRQITDDSAAFLIGKMKADFEYKLITDIEDNIEEFIADLIEHLVLIADKLEDNYFNISDAIVKPDVKVATEIKKQTQKQ</sequence>
<dbReference type="Proteomes" id="UP001228636">
    <property type="component" value="Unassembled WGS sequence"/>
</dbReference>
<evidence type="ECO:0000313" key="5">
    <source>
        <dbReference type="Proteomes" id="UP001228636"/>
    </source>
</evidence>
<dbReference type="PANTHER" id="PTHR34595">
    <property type="entry name" value="BLR5612 PROTEIN"/>
    <property type="match status" value="1"/>
</dbReference>
<organism evidence="3 5">
    <name type="scientific">Polaribacter sejongensis</name>
    <dbReference type="NCBI Taxonomy" id="985043"/>
    <lineage>
        <taxon>Bacteria</taxon>
        <taxon>Pseudomonadati</taxon>
        <taxon>Bacteroidota</taxon>
        <taxon>Flavobacteriia</taxon>
        <taxon>Flavobacteriales</taxon>
        <taxon>Flavobacteriaceae</taxon>
    </lineage>
</organism>
<evidence type="ECO:0000313" key="4">
    <source>
        <dbReference type="Proteomes" id="UP000232721"/>
    </source>
</evidence>
<dbReference type="RefSeq" id="WP_208889419.1">
    <property type="nucleotide sequence ID" value="NZ_CP019336.1"/>
</dbReference>
<reference evidence="3" key="3">
    <citation type="submission" date="2023-06" db="EMBL/GenBank/DDBJ databases">
        <authorList>
            <person name="Lucena T."/>
            <person name="Sun Q."/>
        </authorList>
    </citation>
    <scope>NUCLEOTIDE SEQUENCE</scope>
    <source>
        <strain evidence="3">CECT 8670</strain>
    </source>
</reference>
<keyword evidence="4" id="KW-1185">Reference proteome</keyword>
<accession>A0AAJ1QW96</accession>
<dbReference type="InterPro" id="IPR007296">
    <property type="entry name" value="DUF403"/>
</dbReference>
<evidence type="ECO:0000313" key="3">
    <source>
        <dbReference type="EMBL" id="MDN3619463.1"/>
    </source>
</evidence>